<dbReference type="InterPro" id="IPR058661">
    <property type="entry name" value="FimL_2nd"/>
</dbReference>
<dbReference type="AlphaFoldDB" id="Q0BHS8"/>
<keyword evidence="3" id="KW-1185">Reference proteome</keyword>
<dbReference type="KEGG" id="bam:Bamb_0736"/>
<proteinExistence type="predicted"/>
<gene>
    <name evidence="2" type="ordered locus">Bamb_0736</name>
</gene>
<evidence type="ECO:0000313" key="3">
    <source>
        <dbReference type="Proteomes" id="UP000000662"/>
    </source>
</evidence>
<protein>
    <recommendedName>
        <fullName evidence="1">Scaffold protein FimL second domain-containing protein</fullName>
    </recommendedName>
</protein>
<name>Q0BHS8_BURCM</name>
<dbReference type="Pfam" id="PF26379">
    <property type="entry name" value="FimL_2nd"/>
    <property type="match status" value="1"/>
</dbReference>
<feature type="domain" description="Scaffold protein FimL second" evidence="1">
    <location>
        <begin position="151"/>
        <end position="260"/>
    </location>
</feature>
<organism evidence="2 3">
    <name type="scientific">Burkholderia ambifaria (strain ATCC BAA-244 / DSM 16087 / CCUG 44356 / LMG 19182 / AMMD)</name>
    <name type="common">Burkholderia cepacia (strain AMMD)</name>
    <dbReference type="NCBI Taxonomy" id="339670"/>
    <lineage>
        <taxon>Bacteria</taxon>
        <taxon>Pseudomonadati</taxon>
        <taxon>Pseudomonadota</taxon>
        <taxon>Betaproteobacteria</taxon>
        <taxon>Burkholderiales</taxon>
        <taxon>Burkholderiaceae</taxon>
        <taxon>Burkholderia</taxon>
        <taxon>Burkholderia cepacia complex</taxon>
    </lineage>
</organism>
<dbReference type="PATRIC" id="fig|339670.21.peg.858"/>
<dbReference type="RefSeq" id="WP_011656117.1">
    <property type="nucleotide sequence ID" value="NC_008390.1"/>
</dbReference>
<sequence length="445" mass="45748">MTSDPANIPLPDALPNPRGGAVRAADAWLAAAADAFERRDDAAAPLSAAAAVLAEAGWLPAARFAGQLAAAAPLAAAEPTSAGWRIALRDFRAAVGRHNLRELACSPLLFDHFRALRAQGAADLHASVPLDVLALVGRAMPLATLRPMSDAFASRARARYEQALLGVLRTANGTSNGSPNGTPNGSPDAALDELDAIVAALAGDGPYDFWRLAAACLRALRATNAPELKRFLARTNLLLGEHAQGRRHAPPALVRESVALLWRDFALFGAAAEDVVLVDVLHDYGLTVDWHVAGTPASEALWEAGAAQAEHDAVAVAPTRMLGVVTVNAHAYEDFLQTADASMAELALDPGTADAGAAWRASAAAYRVGTAACALGLGHAALLADTLGLAWRRAAHGLPLAGDGLGAHRRASDLLRGALLKIAAGVAPPDLTAASGALGEALGRT</sequence>
<reference evidence="2" key="1">
    <citation type="submission" date="2009-01" db="EMBL/GenBank/DDBJ databases">
        <title>Complete sequence of Chromosome 1 of Burkholderia cepacia AMMD.</title>
        <authorList>
            <consortium name="US DOE Joint Genome Institute"/>
            <person name="Copeland A."/>
            <person name="Lucas S."/>
            <person name="Lapidus A."/>
            <person name="Barry K."/>
            <person name="Detter J.C."/>
            <person name="Glavina del Rio T."/>
            <person name="Hammon N."/>
            <person name="Israni S."/>
            <person name="Pitluck S."/>
            <person name="Bruce D."/>
            <person name="Chain P."/>
            <person name="Malfatti S."/>
            <person name="Shin M."/>
            <person name="Vergez L."/>
            <person name="Schmutz J."/>
            <person name="Larimer F."/>
            <person name="Land M."/>
            <person name="Hauser L."/>
            <person name="Kyrpides N."/>
            <person name="Kim E."/>
            <person name="Parke J."/>
            <person name="Coenye T."/>
            <person name="Konstantinidis K."/>
            <person name="Ramette A."/>
            <person name="Tiedje J."/>
            <person name="Richardson P."/>
        </authorList>
    </citation>
    <scope>NUCLEOTIDE SEQUENCE [LARGE SCALE GENOMIC DNA]</scope>
    <source>
        <strain evidence="2">AMMD</strain>
    </source>
</reference>
<accession>Q0BHS8</accession>
<dbReference type="Proteomes" id="UP000000662">
    <property type="component" value="Chromosome 1"/>
</dbReference>
<dbReference type="EMBL" id="CP000440">
    <property type="protein sequence ID" value="ABI86295.1"/>
    <property type="molecule type" value="Genomic_DNA"/>
</dbReference>
<dbReference type="eggNOG" id="ENOG502ZWQS">
    <property type="taxonomic scope" value="Bacteria"/>
</dbReference>
<dbReference type="GeneID" id="93083853"/>
<evidence type="ECO:0000259" key="1">
    <source>
        <dbReference type="Pfam" id="PF26379"/>
    </source>
</evidence>
<evidence type="ECO:0000313" key="2">
    <source>
        <dbReference type="EMBL" id="ABI86295.1"/>
    </source>
</evidence>